<evidence type="ECO:0000256" key="1">
    <source>
        <dbReference type="SAM" id="MobiDB-lite"/>
    </source>
</evidence>
<gene>
    <name evidence="2" type="ORF">B296_00018472</name>
</gene>
<dbReference type="EMBL" id="AMZH03005227">
    <property type="protein sequence ID" value="RRT66949.1"/>
    <property type="molecule type" value="Genomic_DNA"/>
</dbReference>
<feature type="region of interest" description="Disordered" evidence="1">
    <location>
        <begin position="1"/>
        <end position="36"/>
    </location>
</feature>
<name>A0A426ZSE9_ENSVE</name>
<reference evidence="2 3" key="1">
    <citation type="journal article" date="2014" name="Agronomy (Basel)">
        <title>A Draft Genome Sequence for Ensete ventricosum, the Drought-Tolerant Tree Against Hunger.</title>
        <authorList>
            <person name="Harrison J."/>
            <person name="Moore K.A."/>
            <person name="Paszkiewicz K."/>
            <person name="Jones T."/>
            <person name="Grant M."/>
            <person name="Ambacheew D."/>
            <person name="Muzemil S."/>
            <person name="Studholme D.J."/>
        </authorList>
    </citation>
    <scope>NUCLEOTIDE SEQUENCE [LARGE SCALE GENOMIC DNA]</scope>
</reference>
<organism evidence="2 3">
    <name type="scientific">Ensete ventricosum</name>
    <name type="common">Abyssinian banana</name>
    <name type="synonym">Musa ensete</name>
    <dbReference type="NCBI Taxonomy" id="4639"/>
    <lineage>
        <taxon>Eukaryota</taxon>
        <taxon>Viridiplantae</taxon>
        <taxon>Streptophyta</taxon>
        <taxon>Embryophyta</taxon>
        <taxon>Tracheophyta</taxon>
        <taxon>Spermatophyta</taxon>
        <taxon>Magnoliopsida</taxon>
        <taxon>Liliopsida</taxon>
        <taxon>Zingiberales</taxon>
        <taxon>Musaceae</taxon>
        <taxon>Ensete</taxon>
    </lineage>
</organism>
<proteinExistence type="predicted"/>
<dbReference type="AlphaFoldDB" id="A0A426ZSE9"/>
<dbReference type="Proteomes" id="UP000287651">
    <property type="component" value="Unassembled WGS sequence"/>
</dbReference>
<accession>A0A426ZSE9</accession>
<sequence length="91" mass="9916">MSSPSNDFIPQEQGRPHWAPPRCNAPRSAEPCQPPVLRRVSPPNGVAPMLWNCALLHGGPRTQAVAFALIFASACVFPPEEEEEETKKVAV</sequence>
<evidence type="ECO:0000313" key="2">
    <source>
        <dbReference type="EMBL" id="RRT66949.1"/>
    </source>
</evidence>
<protein>
    <submittedName>
        <fullName evidence="2">Uncharacterized protein</fullName>
    </submittedName>
</protein>
<comment type="caution">
    <text evidence="2">The sequence shown here is derived from an EMBL/GenBank/DDBJ whole genome shotgun (WGS) entry which is preliminary data.</text>
</comment>
<evidence type="ECO:0000313" key="3">
    <source>
        <dbReference type="Proteomes" id="UP000287651"/>
    </source>
</evidence>